<dbReference type="AlphaFoldDB" id="A0A5B7JVZ4"/>
<dbReference type="Proteomes" id="UP000324222">
    <property type="component" value="Unassembled WGS sequence"/>
</dbReference>
<evidence type="ECO:0000313" key="2">
    <source>
        <dbReference type="EMBL" id="MPD02172.1"/>
    </source>
</evidence>
<sequence length="100" mass="11012">MLLPGLTPPLQHCSWQHTPQKVLQEPSGKPAGGSHVSRTPGLDTCNNSDDSNSCTPPIHRVFHKTLPKSTMGSIRVQVNWSLSDWYSGHLVHKSTDTLDM</sequence>
<keyword evidence="3" id="KW-1185">Reference proteome</keyword>
<evidence type="ECO:0000313" key="3">
    <source>
        <dbReference type="Proteomes" id="UP000324222"/>
    </source>
</evidence>
<feature type="compositionally biased region" description="Polar residues" evidence="1">
    <location>
        <begin position="44"/>
        <end position="55"/>
    </location>
</feature>
<organism evidence="2 3">
    <name type="scientific">Portunus trituberculatus</name>
    <name type="common">Swimming crab</name>
    <name type="synonym">Neptunus trituberculatus</name>
    <dbReference type="NCBI Taxonomy" id="210409"/>
    <lineage>
        <taxon>Eukaryota</taxon>
        <taxon>Metazoa</taxon>
        <taxon>Ecdysozoa</taxon>
        <taxon>Arthropoda</taxon>
        <taxon>Crustacea</taxon>
        <taxon>Multicrustacea</taxon>
        <taxon>Malacostraca</taxon>
        <taxon>Eumalacostraca</taxon>
        <taxon>Eucarida</taxon>
        <taxon>Decapoda</taxon>
        <taxon>Pleocyemata</taxon>
        <taxon>Brachyura</taxon>
        <taxon>Eubrachyura</taxon>
        <taxon>Portunoidea</taxon>
        <taxon>Portunidae</taxon>
        <taxon>Portuninae</taxon>
        <taxon>Portunus</taxon>
    </lineage>
</organism>
<feature type="region of interest" description="Disordered" evidence="1">
    <location>
        <begin position="18"/>
        <end position="55"/>
    </location>
</feature>
<protein>
    <submittedName>
        <fullName evidence="2">Uncharacterized protein</fullName>
    </submittedName>
</protein>
<evidence type="ECO:0000256" key="1">
    <source>
        <dbReference type="SAM" id="MobiDB-lite"/>
    </source>
</evidence>
<reference evidence="2 3" key="1">
    <citation type="submission" date="2019-05" db="EMBL/GenBank/DDBJ databases">
        <title>Another draft genome of Portunus trituberculatus and its Hox gene families provides insights of decapod evolution.</title>
        <authorList>
            <person name="Jeong J.-H."/>
            <person name="Song I."/>
            <person name="Kim S."/>
            <person name="Choi T."/>
            <person name="Kim D."/>
            <person name="Ryu S."/>
            <person name="Kim W."/>
        </authorList>
    </citation>
    <scope>NUCLEOTIDE SEQUENCE [LARGE SCALE GENOMIC DNA]</scope>
    <source>
        <tissue evidence="2">Muscle</tissue>
    </source>
</reference>
<dbReference type="EMBL" id="VSRR010130229">
    <property type="protein sequence ID" value="MPD02172.1"/>
    <property type="molecule type" value="Genomic_DNA"/>
</dbReference>
<accession>A0A5B7JVZ4</accession>
<proteinExistence type="predicted"/>
<name>A0A5B7JVZ4_PORTR</name>
<comment type="caution">
    <text evidence="2">The sequence shown here is derived from an EMBL/GenBank/DDBJ whole genome shotgun (WGS) entry which is preliminary data.</text>
</comment>
<gene>
    <name evidence="2" type="ORF">E2C01_097732</name>
</gene>